<reference evidence="2 3" key="1">
    <citation type="journal article" date="2019" name="Commun. Biol.">
        <title>The bagworm genome reveals a unique fibroin gene that provides high tensile strength.</title>
        <authorList>
            <person name="Kono N."/>
            <person name="Nakamura H."/>
            <person name="Ohtoshi R."/>
            <person name="Tomita M."/>
            <person name="Numata K."/>
            <person name="Arakawa K."/>
        </authorList>
    </citation>
    <scope>NUCLEOTIDE SEQUENCE [LARGE SCALE GENOMIC DNA]</scope>
</reference>
<evidence type="ECO:0000313" key="2">
    <source>
        <dbReference type="EMBL" id="GBP64040.1"/>
    </source>
</evidence>
<protein>
    <submittedName>
        <fullName evidence="2">Histone-lysine N-methyltransferase SETMAR</fullName>
    </submittedName>
</protein>
<dbReference type="AlphaFoldDB" id="A0A4C1XLP7"/>
<name>A0A4C1XLP7_EUMVA</name>
<keyword evidence="2" id="KW-0808">Transferase</keyword>
<dbReference type="GO" id="GO:0000729">
    <property type="term" value="P:DNA double-strand break processing"/>
    <property type="evidence" value="ECO:0007669"/>
    <property type="project" value="TreeGrafter"/>
</dbReference>
<dbReference type="GO" id="GO:0006303">
    <property type="term" value="P:double-strand break repair via nonhomologous end joining"/>
    <property type="evidence" value="ECO:0007669"/>
    <property type="project" value="TreeGrafter"/>
</dbReference>
<dbReference type="GO" id="GO:0044774">
    <property type="term" value="P:mitotic DNA integrity checkpoint signaling"/>
    <property type="evidence" value="ECO:0007669"/>
    <property type="project" value="TreeGrafter"/>
</dbReference>
<dbReference type="GO" id="GO:0000793">
    <property type="term" value="C:condensed chromosome"/>
    <property type="evidence" value="ECO:0007669"/>
    <property type="project" value="TreeGrafter"/>
</dbReference>
<organism evidence="2 3">
    <name type="scientific">Eumeta variegata</name>
    <name type="common">Bagworm moth</name>
    <name type="synonym">Eumeta japonica</name>
    <dbReference type="NCBI Taxonomy" id="151549"/>
    <lineage>
        <taxon>Eukaryota</taxon>
        <taxon>Metazoa</taxon>
        <taxon>Ecdysozoa</taxon>
        <taxon>Arthropoda</taxon>
        <taxon>Hexapoda</taxon>
        <taxon>Insecta</taxon>
        <taxon>Pterygota</taxon>
        <taxon>Neoptera</taxon>
        <taxon>Endopterygota</taxon>
        <taxon>Lepidoptera</taxon>
        <taxon>Glossata</taxon>
        <taxon>Ditrysia</taxon>
        <taxon>Tineoidea</taxon>
        <taxon>Psychidae</taxon>
        <taxon>Oiketicinae</taxon>
        <taxon>Eumeta</taxon>
    </lineage>
</organism>
<dbReference type="InterPro" id="IPR036397">
    <property type="entry name" value="RNaseH_sf"/>
</dbReference>
<dbReference type="PANTHER" id="PTHR46060">
    <property type="entry name" value="MARINER MOS1 TRANSPOSASE-LIKE PROTEIN"/>
    <property type="match status" value="1"/>
</dbReference>
<dbReference type="STRING" id="151549.A0A4C1XLP7"/>
<keyword evidence="2" id="KW-0489">Methyltransferase</keyword>
<dbReference type="GO" id="GO:0000014">
    <property type="term" value="F:single-stranded DNA endodeoxyribonuclease activity"/>
    <property type="evidence" value="ECO:0007669"/>
    <property type="project" value="TreeGrafter"/>
</dbReference>
<dbReference type="PANTHER" id="PTHR46060:SF2">
    <property type="entry name" value="HISTONE-LYSINE N-METHYLTRANSFERASE SETMAR"/>
    <property type="match status" value="1"/>
</dbReference>
<dbReference type="GO" id="GO:0046975">
    <property type="term" value="F:histone H3K36 methyltransferase activity"/>
    <property type="evidence" value="ECO:0007669"/>
    <property type="project" value="TreeGrafter"/>
</dbReference>
<dbReference type="GO" id="GO:0003697">
    <property type="term" value="F:single-stranded DNA binding"/>
    <property type="evidence" value="ECO:0007669"/>
    <property type="project" value="TreeGrafter"/>
</dbReference>
<dbReference type="OrthoDB" id="616263at2759"/>
<proteinExistence type="predicted"/>
<dbReference type="InterPro" id="IPR052709">
    <property type="entry name" value="Transposase-MT_Hybrid"/>
</dbReference>
<comment type="caution">
    <text evidence="2">The sequence shown here is derived from an EMBL/GenBank/DDBJ whole genome shotgun (WGS) entry which is preliminary data.</text>
</comment>
<dbReference type="GO" id="GO:0035861">
    <property type="term" value="C:site of double-strand break"/>
    <property type="evidence" value="ECO:0007669"/>
    <property type="project" value="TreeGrafter"/>
</dbReference>
<evidence type="ECO:0000313" key="3">
    <source>
        <dbReference type="Proteomes" id="UP000299102"/>
    </source>
</evidence>
<keyword evidence="3" id="KW-1185">Reference proteome</keyword>
<sequence>MSTIVAQNWFKRFQSGNFDVKDEFRSGRPATDKVDAILGKDIIHYELLPPGKTINSDLYCQLLMRFKQELEKKWPEFINRKAVVFHHDNARPHTFLATQQILREFGWEKLMHPSYSHYLAPADFYPFRSLQKFLGSVSDTACNGCNECDVITTAAFQQLAISQQRSHQPPRLIGGSPAYITRRSITRHRHRAGCPGRARKTPPTMTHRRPGRSEYWHLVAADAVSADSFIAMAYLSNINVSACSLNSWCYEHILQILRLDNSLQFPLQSGKPSGHRV</sequence>
<feature type="region of interest" description="Disordered" evidence="1">
    <location>
        <begin position="190"/>
        <end position="209"/>
    </location>
</feature>
<dbReference type="GO" id="GO:0031297">
    <property type="term" value="P:replication fork processing"/>
    <property type="evidence" value="ECO:0007669"/>
    <property type="project" value="TreeGrafter"/>
</dbReference>
<accession>A0A4C1XLP7</accession>
<dbReference type="Gene3D" id="3.30.420.10">
    <property type="entry name" value="Ribonuclease H-like superfamily/Ribonuclease H"/>
    <property type="match status" value="1"/>
</dbReference>
<dbReference type="GO" id="GO:0005634">
    <property type="term" value="C:nucleus"/>
    <property type="evidence" value="ECO:0007669"/>
    <property type="project" value="TreeGrafter"/>
</dbReference>
<dbReference type="GO" id="GO:0032259">
    <property type="term" value="P:methylation"/>
    <property type="evidence" value="ECO:0007669"/>
    <property type="project" value="UniProtKB-KW"/>
</dbReference>
<dbReference type="InterPro" id="IPR001888">
    <property type="entry name" value="Transposase_1"/>
</dbReference>
<gene>
    <name evidence="2" type="primary">SETMAR</name>
    <name evidence="2" type="ORF">EVAR_44123_1</name>
</gene>
<dbReference type="Proteomes" id="UP000299102">
    <property type="component" value="Unassembled WGS sequence"/>
</dbReference>
<dbReference type="Pfam" id="PF01359">
    <property type="entry name" value="Transposase_1"/>
    <property type="match status" value="1"/>
</dbReference>
<dbReference type="GO" id="GO:0042800">
    <property type="term" value="F:histone H3K4 methyltransferase activity"/>
    <property type="evidence" value="ECO:0007669"/>
    <property type="project" value="TreeGrafter"/>
</dbReference>
<dbReference type="GO" id="GO:0003690">
    <property type="term" value="F:double-stranded DNA binding"/>
    <property type="evidence" value="ECO:0007669"/>
    <property type="project" value="TreeGrafter"/>
</dbReference>
<dbReference type="GO" id="GO:0044547">
    <property type="term" value="F:DNA topoisomerase binding"/>
    <property type="evidence" value="ECO:0007669"/>
    <property type="project" value="TreeGrafter"/>
</dbReference>
<dbReference type="GO" id="GO:0015074">
    <property type="term" value="P:DNA integration"/>
    <property type="evidence" value="ECO:0007669"/>
    <property type="project" value="TreeGrafter"/>
</dbReference>
<evidence type="ECO:0000256" key="1">
    <source>
        <dbReference type="SAM" id="MobiDB-lite"/>
    </source>
</evidence>
<dbReference type="EMBL" id="BGZK01000886">
    <property type="protein sequence ID" value="GBP64040.1"/>
    <property type="molecule type" value="Genomic_DNA"/>
</dbReference>